<name>A0ACC7MU09_9PSED</name>
<evidence type="ECO:0000313" key="1">
    <source>
        <dbReference type="EMBL" id="MFK9081414.1"/>
    </source>
</evidence>
<sequence>METSQEVIDGLHAWPANGFPSAGEVAGTKNNADKNTKTLTDISFQHVYVGLAIALATLSC</sequence>
<dbReference type="EMBL" id="JBJHQE010000017">
    <property type="protein sequence ID" value="MFK9081414.1"/>
    <property type="molecule type" value="Genomic_DNA"/>
</dbReference>
<evidence type="ECO:0000313" key="2">
    <source>
        <dbReference type="Proteomes" id="UP001622950"/>
    </source>
</evidence>
<proteinExistence type="predicted"/>
<protein>
    <submittedName>
        <fullName evidence="1">Uncharacterized protein</fullName>
    </submittedName>
</protein>
<comment type="caution">
    <text evidence="1">The sequence shown here is derived from an EMBL/GenBank/DDBJ whole genome shotgun (WGS) entry which is preliminary data.</text>
</comment>
<dbReference type="Proteomes" id="UP001622950">
    <property type="component" value="Unassembled WGS sequence"/>
</dbReference>
<reference evidence="1" key="1">
    <citation type="submission" date="2024-11" db="EMBL/GenBank/DDBJ databases">
        <authorList>
            <person name="Lucas J.A."/>
        </authorList>
    </citation>
    <scope>NUCLEOTIDE SEQUENCE</scope>
    <source>
        <strain evidence="1">Z 8.8</strain>
    </source>
</reference>
<accession>A0ACC7MU09</accession>
<gene>
    <name evidence="1" type="ORF">ACJEBM_12110</name>
</gene>
<keyword evidence="2" id="KW-1185">Reference proteome</keyword>
<organism evidence="1 2">
    <name type="scientific">Pseudomonas neuropathica</name>
    <dbReference type="NCBI Taxonomy" id="2730425"/>
    <lineage>
        <taxon>Bacteria</taxon>
        <taxon>Pseudomonadati</taxon>
        <taxon>Pseudomonadota</taxon>
        <taxon>Gammaproteobacteria</taxon>
        <taxon>Pseudomonadales</taxon>
        <taxon>Pseudomonadaceae</taxon>
        <taxon>Pseudomonas</taxon>
    </lineage>
</organism>